<dbReference type="PRINTS" id="PR00411">
    <property type="entry name" value="PNDRDTASEI"/>
</dbReference>
<dbReference type="PANTHER" id="PTHR43498:SF1">
    <property type="entry name" value="COB--COM HETERODISULFIDE REDUCTASE IRON-SULFUR SUBUNIT A"/>
    <property type="match status" value="1"/>
</dbReference>
<sequence length="428" mass="46139">MMSNREIKLERSVPVFDEADVIVVGGGPAGTAAAISAARSGQKTILLEQSGQLGGMGTLGNVSVFMGVGNVTGIYREIISEFLPKALPSSHHESIWPQYSPFELRHYLNGKLDKEGVEVYYHVSFVSSVMEDSRVTGVVANTREGLRAFAGRIVIDCTGDARVAQDAGVPTRSGRDEDGLTQPMTLMFMMQDTGKPVSQKLPDDCYKYESVQDLPQGRHLYWGGMGDGTLLVNMTRVKGNGAKIKDINYAEKESLRQALSVANYLQRTNHPNYILSHVPGQVGVRETNQIEGRYTLTEEDLTSGRRFEDVVAQTNYEIDIHNPTGGANTDERKLDGYDIPYRCMLPQSVEGLIVAGRSISATHVAMSSMRVQATCYALGQAAGAAAALAIESGAELADISIPALHERLAGQGVVFAKKSAEHAAGGQA</sequence>
<keyword evidence="1" id="KW-0004">4Fe-4S</keyword>
<dbReference type="Pfam" id="PF12831">
    <property type="entry name" value="FAD_oxidored"/>
    <property type="match status" value="1"/>
</dbReference>
<evidence type="ECO:0000256" key="2">
    <source>
        <dbReference type="ARBA" id="ARBA00022723"/>
    </source>
</evidence>
<proteinExistence type="predicted"/>
<dbReference type="Gene3D" id="3.50.50.60">
    <property type="entry name" value="FAD/NAD(P)-binding domain"/>
    <property type="match status" value="1"/>
</dbReference>
<dbReference type="SUPFAM" id="SSF51905">
    <property type="entry name" value="FAD/NAD(P)-binding domain"/>
    <property type="match status" value="1"/>
</dbReference>
<gene>
    <name evidence="6" type="ORF">NQZ67_27240</name>
</gene>
<evidence type="ECO:0000256" key="1">
    <source>
        <dbReference type="ARBA" id="ARBA00022485"/>
    </source>
</evidence>
<dbReference type="Proteomes" id="UP001141950">
    <property type="component" value="Unassembled WGS sequence"/>
</dbReference>
<keyword evidence="5" id="KW-0411">Iron-sulfur</keyword>
<organism evidence="6 7">
    <name type="scientific">Paenibacillus soyae</name>
    <dbReference type="NCBI Taxonomy" id="2969249"/>
    <lineage>
        <taxon>Bacteria</taxon>
        <taxon>Bacillati</taxon>
        <taxon>Bacillota</taxon>
        <taxon>Bacilli</taxon>
        <taxon>Bacillales</taxon>
        <taxon>Paenibacillaceae</taxon>
        <taxon>Paenibacillus</taxon>
    </lineage>
</organism>
<dbReference type="InterPro" id="IPR039650">
    <property type="entry name" value="HdrA-like"/>
</dbReference>
<evidence type="ECO:0000313" key="6">
    <source>
        <dbReference type="EMBL" id="MCR2807589.1"/>
    </source>
</evidence>
<evidence type="ECO:0000256" key="5">
    <source>
        <dbReference type="ARBA" id="ARBA00023014"/>
    </source>
</evidence>
<evidence type="ECO:0000313" key="7">
    <source>
        <dbReference type="Proteomes" id="UP001141950"/>
    </source>
</evidence>
<dbReference type="InterPro" id="IPR036188">
    <property type="entry name" value="FAD/NAD-bd_sf"/>
</dbReference>
<dbReference type="EMBL" id="JANIPJ010000029">
    <property type="protein sequence ID" value="MCR2807589.1"/>
    <property type="molecule type" value="Genomic_DNA"/>
</dbReference>
<comment type="caution">
    <text evidence="6">The sequence shown here is derived from an EMBL/GenBank/DDBJ whole genome shotgun (WGS) entry which is preliminary data.</text>
</comment>
<dbReference type="GO" id="GO:0046872">
    <property type="term" value="F:metal ion binding"/>
    <property type="evidence" value="ECO:0007669"/>
    <property type="project" value="UniProtKB-KW"/>
</dbReference>
<keyword evidence="7" id="KW-1185">Reference proteome</keyword>
<reference evidence="6" key="1">
    <citation type="submission" date="2022-08" db="EMBL/GenBank/DDBJ databases">
        <title>The genomic sequence of strain Paenibacillus sp. SCIV0701.</title>
        <authorList>
            <person name="Zhao H."/>
        </authorList>
    </citation>
    <scope>NUCLEOTIDE SEQUENCE</scope>
    <source>
        <strain evidence="6">SCIV0701</strain>
    </source>
</reference>
<evidence type="ECO:0000256" key="3">
    <source>
        <dbReference type="ARBA" id="ARBA00023002"/>
    </source>
</evidence>
<keyword evidence="4" id="KW-0408">Iron</keyword>
<keyword evidence="2" id="KW-0479">Metal-binding</keyword>
<evidence type="ECO:0000256" key="4">
    <source>
        <dbReference type="ARBA" id="ARBA00023004"/>
    </source>
</evidence>
<dbReference type="PANTHER" id="PTHR43498">
    <property type="entry name" value="FERREDOXIN:COB-COM HETERODISULFIDE REDUCTASE SUBUNIT A"/>
    <property type="match status" value="1"/>
</dbReference>
<dbReference type="GO" id="GO:0051539">
    <property type="term" value="F:4 iron, 4 sulfur cluster binding"/>
    <property type="evidence" value="ECO:0007669"/>
    <property type="project" value="UniProtKB-KW"/>
</dbReference>
<keyword evidence="3" id="KW-0560">Oxidoreductase</keyword>
<protein>
    <submittedName>
        <fullName evidence="6">FAD-dependent oxidoreductase</fullName>
    </submittedName>
</protein>
<name>A0A9X2SBE5_9BACL</name>
<accession>A0A9X2SBE5</accession>
<dbReference type="AlphaFoldDB" id="A0A9X2SBE5"/>
<dbReference type="GO" id="GO:0016491">
    <property type="term" value="F:oxidoreductase activity"/>
    <property type="evidence" value="ECO:0007669"/>
    <property type="project" value="UniProtKB-KW"/>
</dbReference>